<gene>
    <name evidence="1" type="ORF">GSPATT00014750001</name>
</gene>
<dbReference type="Proteomes" id="UP000000600">
    <property type="component" value="Unassembled WGS sequence"/>
</dbReference>
<dbReference type="HOGENOM" id="CLU_3000558_0_0_1"/>
<name>A0D9V2_PARTE</name>
<dbReference type="InParanoid" id="A0D9V2"/>
<sequence length="57" mass="6391">MDNYSGIVNNKEQVLQTIILNNLSYVQNVKKQAELANSNKNGVKKTTQKTGFCQGFQ</sequence>
<dbReference type="AlphaFoldDB" id="A0D9V2"/>
<dbReference type="KEGG" id="ptm:GSPATT00014750001"/>
<protein>
    <submittedName>
        <fullName evidence="1">Uncharacterized protein</fullName>
    </submittedName>
</protein>
<evidence type="ECO:0000313" key="1">
    <source>
        <dbReference type="EMBL" id="CAK79819.1"/>
    </source>
</evidence>
<dbReference type="RefSeq" id="XP_001447216.1">
    <property type="nucleotide sequence ID" value="XM_001447179.1"/>
</dbReference>
<reference evidence="1 2" key="1">
    <citation type="journal article" date="2006" name="Nature">
        <title>Global trends of whole-genome duplications revealed by the ciliate Paramecium tetraurelia.</title>
        <authorList>
            <consortium name="Genoscope"/>
            <person name="Aury J.-M."/>
            <person name="Jaillon O."/>
            <person name="Duret L."/>
            <person name="Noel B."/>
            <person name="Jubin C."/>
            <person name="Porcel B.M."/>
            <person name="Segurens B."/>
            <person name="Daubin V."/>
            <person name="Anthouard V."/>
            <person name="Aiach N."/>
            <person name="Arnaiz O."/>
            <person name="Billaut A."/>
            <person name="Beisson J."/>
            <person name="Blanc I."/>
            <person name="Bouhouche K."/>
            <person name="Camara F."/>
            <person name="Duharcourt S."/>
            <person name="Guigo R."/>
            <person name="Gogendeau D."/>
            <person name="Katinka M."/>
            <person name="Keller A.-M."/>
            <person name="Kissmehl R."/>
            <person name="Klotz C."/>
            <person name="Koll F."/>
            <person name="Le Moue A."/>
            <person name="Lepere C."/>
            <person name="Malinsky S."/>
            <person name="Nowacki M."/>
            <person name="Nowak J.K."/>
            <person name="Plattner H."/>
            <person name="Poulain J."/>
            <person name="Ruiz F."/>
            <person name="Serrano V."/>
            <person name="Zagulski M."/>
            <person name="Dessen P."/>
            <person name="Betermier M."/>
            <person name="Weissenbach J."/>
            <person name="Scarpelli C."/>
            <person name="Schachter V."/>
            <person name="Sperling L."/>
            <person name="Meyer E."/>
            <person name="Cohen J."/>
            <person name="Wincker P."/>
        </authorList>
    </citation>
    <scope>NUCLEOTIDE SEQUENCE [LARGE SCALE GENOMIC DNA]</scope>
    <source>
        <strain evidence="1 2">Stock d4-2</strain>
    </source>
</reference>
<keyword evidence="2" id="KW-1185">Reference proteome</keyword>
<dbReference type="EMBL" id="CT868341">
    <property type="protein sequence ID" value="CAK79819.1"/>
    <property type="molecule type" value="Genomic_DNA"/>
</dbReference>
<accession>A0D9V2</accession>
<proteinExistence type="predicted"/>
<organism evidence="1 2">
    <name type="scientific">Paramecium tetraurelia</name>
    <dbReference type="NCBI Taxonomy" id="5888"/>
    <lineage>
        <taxon>Eukaryota</taxon>
        <taxon>Sar</taxon>
        <taxon>Alveolata</taxon>
        <taxon>Ciliophora</taxon>
        <taxon>Intramacronucleata</taxon>
        <taxon>Oligohymenophorea</taxon>
        <taxon>Peniculida</taxon>
        <taxon>Parameciidae</taxon>
        <taxon>Paramecium</taxon>
    </lineage>
</organism>
<evidence type="ECO:0000313" key="2">
    <source>
        <dbReference type="Proteomes" id="UP000000600"/>
    </source>
</evidence>
<dbReference type="GeneID" id="5033001"/>